<reference evidence="1 2" key="1">
    <citation type="submission" date="2016-12" db="EMBL/GenBank/DDBJ databases">
        <title>The draft genome sequence of Actinophytocola xinjiangensis.</title>
        <authorList>
            <person name="Wang W."/>
            <person name="Yuan L."/>
        </authorList>
    </citation>
    <scope>NUCLEOTIDE SEQUENCE [LARGE SCALE GENOMIC DNA]</scope>
    <source>
        <strain evidence="1 2">CGMCC 4.4663</strain>
    </source>
</reference>
<comment type="caution">
    <text evidence="1">The sequence shown here is derived from an EMBL/GenBank/DDBJ whole genome shotgun (WGS) entry which is preliminary data.</text>
</comment>
<dbReference type="Proteomes" id="UP000185696">
    <property type="component" value="Unassembled WGS sequence"/>
</dbReference>
<dbReference type="OrthoDB" id="4190637at2"/>
<evidence type="ECO:0000313" key="1">
    <source>
        <dbReference type="EMBL" id="OLF14257.1"/>
    </source>
</evidence>
<name>A0A7Z1B1R3_9PSEU</name>
<dbReference type="RefSeq" id="WP_075131203.1">
    <property type="nucleotide sequence ID" value="NZ_MSIF01000001.1"/>
</dbReference>
<gene>
    <name evidence="1" type="ORF">BLA60_03740</name>
</gene>
<dbReference type="EMBL" id="MSIF01000001">
    <property type="protein sequence ID" value="OLF14257.1"/>
    <property type="molecule type" value="Genomic_DNA"/>
</dbReference>
<proteinExistence type="predicted"/>
<accession>A0A7Z1B1R3</accession>
<organism evidence="1 2">
    <name type="scientific">Actinophytocola xinjiangensis</name>
    <dbReference type="NCBI Taxonomy" id="485602"/>
    <lineage>
        <taxon>Bacteria</taxon>
        <taxon>Bacillati</taxon>
        <taxon>Actinomycetota</taxon>
        <taxon>Actinomycetes</taxon>
        <taxon>Pseudonocardiales</taxon>
        <taxon>Pseudonocardiaceae</taxon>
    </lineage>
</organism>
<evidence type="ECO:0000313" key="2">
    <source>
        <dbReference type="Proteomes" id="UP000185696"/>
    </source>
</evidence>
<keyword evidence="2" id="KW-1185">Reference proteome</keyword>
<sequence length="391" mass="42785">MRRSAAGSFPGTLLVAAFDFGWGGAGKVHLILSELPGVHAVGVGSTLTRRLLGPTHIDDWIGENEEEIREYIRCNDVRAALVVGHLTVARTLIDLGLPVVFVDSLPYLWTANDMLPLDADVYCAQLCYALPSLCWPVMRTIQKLRWVEAIVPQRRRGSRGGGGAVVNVGGLHSLYSAESGDRYARCVLPAVLTGIQRAEVPVTAVCGNFNEDLVRMIREHVPESTSVGRLLPHEFNAAVGNAEVLFTSPGSTTILQADALGVPFVLLPPQNVSQILNAEWLGPPGNEMSALRWPAHLFDLAELEESRPHGEEHALAYIYRVIKEVEASPDTATEFAAVAEQLARQENRQTPGRHGRMLGRRGAHQVAQYVRQMMLAPPRSPTRRSRSAHVE</sequence>
<dbReference type="AlphaFoldDB" id="A0A7Z1B1R3"/>
<protein>
    <submittedName>
        <fullName evidence="1">Uncharacterized protein</fullName>
    </submittedName>
</protein>
<dbReference type="Gene3D" id="3.40.50.2000">
    <property type="entry name" value="Glycogen Phosphorylase B"/>
    <property type="match status" value="1"/>
</dbReference>